<dbReference type="KEGG" id="scm:SCHCO_02734353"/>
<dbReference type="HOGENOM" id="CLU_947159_0_0_1"/>
<accession>D8Q6M0</accession>
<dbReference type="GeneID" id="9587140"/>
<sequence length="294" mass="32894">MSASGPQQGATSTSPPASQPPAAFAYNYDNSLEQPAEFRPFSFVFNTVERLMICQLCDCVVQDISGHLNKQHKPDGRLAAVDRAQINVLRKKLKELGGAENARVIKPSLVARPIIAGLRVEWAFTCSHCTLARSERRHAASHVRDKICHPAASLSDRVQCQRPYNKELIRVFLPPSTTNPVLLSFHRFEKAQALLREEVPDDARLVSPFLLRTLWYTHTNLIDTAILIAATEFPADDEFPGLAALVRMYFNEAIRLIGSTDHLVRRHINTPEPAKYVSRWAPLAGPMLQHTLCL</sequence>
<reference evidence="2 3" key="1">
    <citation type="journal article" date="2010" name="Nat. Biotechnol.">
        <title>Genome sequence of the model mushroom Schizophyllum commune.</title>
        <authorList>
            <person name="Ohm R.A."/>
            <person name="de Jong J.F."/>
            <person name="Lugones L.G."/>
            <person name="Aerts A."/>
            <person name="Kothe E."/>
            <person name="Stajich J.E."/>
            <person name="de Vries R.P."/>
            <person name="Record E."/>
            <person name="Levasseur A."/>
            <person name="Baker S.E."/>
            <person name="Bartholomew K.A."/>
            <person name="Coutinho P.M."/>
            <person name="Erdmann S."/>
            <person name="Fowler T.J."/>
            <person name="Gathman A.C."/>
            <person name="Lombard V."/>
            <person name="Henrissat B."/>
            <person name="Knabe N."/>
            <person name="Kuees U."/>
            <person name="Lilly W.W."/>
            <person name="Lindquist E."/>
            <person name="Lucas S."/>
            <person name="Magnuson J.K."/>
            <person name="Piumi F."/>
            <person name="Raudaskoski M."/>
            <person name="Salamov A."/>
            <person name="Schmutz J."/>
            <person name="Schwarze F.W.M.R."/>
            <person name="vanKuyk P.A."/>
            <person name="Horton J.S."/>
            <person name="Grigoriev I.V."/>
            <person name="Woesten H.A.B."/>
        </authorList>
    </citation>
    <scope>NUCLEOTIDE SEQUENCE [LARGE SCALE GENOMIC DNA]</scope>
    <source>
        <strain evidence="3">H4-8 / FGSC 9210</strain>
    </source>
</reference>
<dbReference type="InParanoid" id="D8Q6M0"/>
<feature type="compositionally biased region" description="Low complexity" evidence="1">
    <location>
        <begin position="10"/>
        <end position="21"/>
    </location>
</feature>
<dbReference type="STRING" id="578458.D8Q6M0"/>
<proteinExistence type="predicted"/>
<dbReference type="OrthoDB" id="2676161at2759"/>
<protein>
    <submittedName>
        <fullName evidence="2">Uncharacterized protein</fullName>
    </submittedName>
</protein>
<dbReference type="VEuPathDB" id="FungiDB:SCHCODRAFT_02734353"/>
<dbReference type="EMBL" id="GL377307">
    <property type="protein sequence ID" value="EFI96263.1"/>
    <property type="molecule type" value="Genomic_DNA"/>
</dbReference>
<dbReference type="Proteomes" id="UP000007431">
    <property type="component" value="Unassembled WGS sequence"/>
</dbReference>
<feature type="region of interest" description="Disordered" evidence="1">
    <location>
        <begin position="1"/>
        <end position="21"/>
    </location>
</feature>
<keyword evidence="3" id="KW-1185">Reference proteome</keyword>
<name>D8Q6M0_SCHCM</name>
<gene>
    <name evidence="2" type="ORF">SCHCODRAFT_110208</name>
</gene>
<dbReference type="RefSeq" id="XP_003031166.1">
    <property type="nucleotide sequence ID" value="XM_003031120.1"/>
</dbReference>
<evidence type="ECO:0000256" key="1">
    <source>
        <dbReference type="SAM" id="MobiDB-lite"/>
    </source>
</evidence>
<evidence type="ECO:0000313" key="2">
    <source>
        <dbReference type="EMBL" id="EFI96263.1"/>
    </source>
</evidence>
<feature type="non-terminal residue" evidence="2">
    <location>
        <position position="294"/>
    </location>
</feature>
<dbReference type="AlphaFoldDB" id="D8Q6M0"/>
<evidence type="ECO:0000313" key="3">
    <source>
        <dbReference type="Proteomes" id="UP000007431"/>
    </source>
</evidence>
<organism evidence="3">
    <name type="scientific">Schizophyllum commune (strain H4-8 / FGSC 9210)</name>
    <name type="common">Split gill fungus</name>
    <dbReference type="NCBI Taxonomy" id="578458"/>
    <lineage>
        <taxon>Eukaryota</taxon>
        <taxon>Fungi</taxon>
        <taxon>Dikarya</taxon>
        <taxon>Basidiomycota</taxon>
        <taxon>Agaricomycotina</taxon>
        <taxon>Agaricomycetes</taxon>
        <taxon>Agaricomycetidae</taxon>
        <taxon>Agaricales</taxon>
        <taxon>Schizophyllaceae</taxon>
        <taxon>Schizophyllum</taxon>
    </lineage>
</organism>